<feature type="transmembrane region" description="Helical" evidence="1">
    <location>
        <begin position="42"/>
        <end position="61"/>
    </location>
</feature>
<evidence type="ECO:0000313" key="2">
    <source>
        <dbReference type="EMBL" id="MEL4456401.1"/>
    </source>
</evidence>
<dbReference type="EMBL" id="JBCDNA010000002">
    <property type="protein sequence ID" value="MEL4456401.1"/>
    <property type="molecule type" value="Genomic_DNA"/>
</dbReference>
<sequence length="118" mass="12849">MKYLPVIGKYMYLIPMGIFGLFHFMNAEAMSGMVPEFLPAKIVWVYLTGVALIAAVAAVILNKKAQLALQLLGLMLLLFALLLWLPGAIGGDQTATTMFLKDIALAGGAWIFSKDQKD</sequence>
<reference evidence="2 3" key="1">
    <citation type="submission" date="2024-04" db="EMBL/GenBank/DDBJ databases">
        <title>whole genome sequencing of Lutimonas vermicola strain IMCC1616.</title>
        <authorList>
            <person name="Bae S.S."/>
        </authorList>
    </citation>
    <scope>NUCLEOTIDE SEQUENCE [LARGE SCALE GENOMIC DNA]</scope>
    <source>
        <strain evidence="2 3">IMCC1616</strain>
    </source>
</reference>
<evidence type="ECO:0008006" key="4">
    <source>
        <dbReference type="Google" id="ProtNLM"/>
    </source>
</evidence>
<gene>
    <name evidence="2" type="ORF">AABB81_10870</name>
</gene>
<evidence type="ECO:0000256" key="1">
    <source>
        <dbReference type="SAM" id="Phobius"/>
    </source>
</evidence>
<evidence type="ECO:0000313" key="3">
    <source>
        <dbReference type="Proteomes" id="UP001474120"/>
    </source>
</evidence>
<name>A0ABU9L4Q8_9FLAO</name>
<keyword evidence="3" id="KW-1185">Reference proteome</keyword>
<dbReference type="RefSeq" id="WP_342160531.1">
    <property type="nucleotide sequence ID" value="NZ_JBCDNA010000002.1"/>
</dbReference>
<keyword evidence="1" id="KW-0472">Membrane</keyword>
<proteinExistence type="predicted"/>
<protein>
    <recommendedName>
        <fullName evidence="4">DoxX family protein</fullName>
    </recommendedName>
</protein>
<accession>A0ABU9L4Q8</accession>
<comment type="caution">
    <text evidence="2">The sequence shown here is derived from an EMBL/GenBank/DDBJ whole genome shotgun (WGS) entry which is preliminary data.</text>
</comment>
<keyword evidence="1" id="KW-1133">Transmembrane helix</keyword>
<dbReference type="Proteomes" id="UP001474120">
    <property type="component" value="Unassembled WGS sequence"/>
</dbReference>
<organism evidence="2 3">
    <name type="scientific">Lutimonas vermicola</name>
    <dbReference type="NCBI Taxonomy" id="414288"/>
    <lineage>
        <taxon>Bacteria</taxon>
        <taxon>Pseudomonadati</taxon>
        <taxon>Bacteroidota</taxon>
        <taxon>Flavobacteriia</taxon>
        <taxon>Flavobacteriales</taxon>
        <taxon>Flavobacteriaceae</taxon>
        <taxon>Lutimonas</taxon>
    </lineage>
</organism>
<feature type="transmembrane region" description="Helical" evidence="1">
    <location>
        <begin position="12"/>
        <end position="30"/>
    </location>
</feature>
<feature type="transmembrane region" description="Helical" evidence="1">
    <location>
        <begin position="68"/>
        <end position="89"/>
    </location>
</feature>
<keyword evidence="1" id="KW-0812">Transmembrane</keyword>